<evidence type="ECO:0000256" key="7">
    <source>
        <dbReference type="SAM" id="Coils"/>
    </source>
</evidence>
<dbReference type="InterPro" id="IPR036388">
    <property type="entry name" value="WH-like_DNA-bd_sf"/>
</dbReference>
<feature type="coiled-coil region" evidence="7">
    <location>
        <begin position="50"/>
        <end position="77"/>
    </location>
</feature>
<dbReference type="PANTHER" id="PTHR33463:SF203">
    <property type="entry name" value="AAA+ ATPASE DOMAIN-CONTAINING PROTEIN"/>
    <property type="match status" value="1"/>
</dbReference>
<comment type="similarity">
    <text evidence="1">Belongs to the disease resistance NB-LRR family.</text>
</comment>
<dbReference type="Gene3D" id="3.80.10.10">
    <property type="entry name" value="Ribonuclease Inhibitor"/>
    <property type="match status" value="2"/>
</dbReference>
<gene>
    <name evidence="10" type="primary">LOC112489001</name>
</gene>
<keyword evidence="6" id="KW-0067">ATP-binding</keyword>
<keyword evidence="5" id="KW-0611">Plant defense</keyword>
<accession>A0ABM3ZW15</accession>
<dbReference type="InterPro" id="IPR027417">
    <property type="entry name" value="P-loop_NTPase"/>
</dbReference>
<protein>
    <submittedName>
        <fullName evidence="10">Disease resistance protein At4g27190 isoform X1</fullName>
    </submittedName>
</protein>
<reference evidence="10" key="1">
    <citation type="submission" date="2025-08" db="UniProtKB">
        <authorList>
            <consortium name="RefSeq"/>
        </authorList>
    </citation>
    <scope>IDENTIFICATION</scope>
    <source>
        <tissue evidence="10">Seedling</tissue>
    </source>
</reference>
<keyword evidence="7" id="KW-0175">Coiled coil</keyword>
<keyword evidence="9" id="KW-1185">Reference proteome</keyword>
<dbReference type="InterPro" id="IPR057135">
    <property type="entry name" value="At4g27190-like_LRR"/>
</dbReference>
<evidence type="ECO:0000256" key="1">
    <source>
        <dbReference type="ARBA" id="ARBA00008894"/>
    </source>
</evidence>
<evidence type="ECO:0000256" key="6">
    <source>
        <dbReference type="ARBA" id="ARBA00022840"/>
    </source>
</evidence>
<keyword evidence="2" id="KW-0433">Leucine-rich repeat</keyword>
<dbReference type="Proteomes" id="UP001652623">
    <property type="component" value="Chromosome 11"/>
</dbReference>
<dbReference type="Pfam" id="PF23247">
    <property type="entry name" value="LRR_RPS2"/>
    <property type="match status" value="1"/>
</dbReference>
<dbReference type="Pfam" id="PF00931">
    <property type="entry name" value="NB-ARC"/>
    <property type="match status" value="1"/>
</dbReference>
<dbReference type="InterPro" id="IPR032675">
    <property type="entry name" value="LRR_dom_sf"/>
</dbReference>
<feature type="domain" description="AAA+ ATPase" evidence="8">
    <location>
        <begin position="187"/>
        <end position="338"/>
    </location>
</feature>
<keyword evidence="4" id="KW-0547">Nucleotide-binding</keyword>
<dbReference type="SMART" id="SM00382">
    <property type="entry name" value="AAA"/>
    <property type="match status" value="1"/>
</dbReference>
<dbReference type="InterPro" id="IPR042197">
    <property type="entry name" value="Apaf_helical"/>
</dbReference>
<proteinExistence type="inferred from homology"/>
<evidence type="ECO:0000256" key="4">
    <source>
        <dbReference type="ARBA" id="ARBA00022741"/>
    </source>
</evidence>
<dbReference type="InterPro" id="IPR055414">
    <property type="entry name" value="LRR_R13L4/SHOC2-like"/>
</dbReference>
<organism evidence="9 10">
    <name type="scientific">Ziziphus jujuba</name>
    <name type="common">Chinese jujube</name>
    <name type="synonym">Ziziphus sativa</name>
    <dbReference type="NCBI Taxonomy" id="326968"/>
    <lineage>
        <taxon>Eukaryota</taxon>
        <taxon>Viridiplantae</taxon>
        <taxon>Streptophyta</taxon>
        <taxon>Embryophyta</taxon>
        <taxon>Tracheophyta</taxon>
        <taxon>Spermatophyta</taxon>
        <taxon>Magnoliopsida</taxon>
        <taxon>eudicotyledons</taxon>
        <taxon>Gunneridae</taxon>
        <taxon>Pentapetalae</taxon>
        <taxon>rosids</taxon>
        <taxon>fabids</taxon>
        <taxon>Rosales</taxon>
        <taxon>Rhamnaceae</taxon>
        <taxon>Paliureae</taxon>
        <taxon>Ziziphus</taxon>
    </lineage>
</organism>
<dbReference type="SUPFAM" id="SSF52540">
    <property type="entry name" value="P-loop containing nucleoside triphosphate hydrolases"/>
    <property type="match status" value="1"/>
</dbReference>
<dbReference type="SUPFAM" id="SSF52058">
    <property type="entry name" value="L domain-like"/>
    <property type="match status" value="1"/>
</dbReference>
<dbReference type="Gene3D" id="1.10.8.430">
    <property type="entry name" value="Helical domain of apoptotic protease-activating factors"/>
    <property type="match status" value="1"/>
</dbReference>
<dbReference type="GeneID" id="112489001"/>
<dbReference type="PRINTS" id="PR00364">
    <property type="entry name" value="DISEASERSIST"/>
</dbReference>
<dbReference type="InterPro" id="IPR003593">
    <property type="entry name" value="AAA+_ATPase"/>
</dbReference>
<name>A0ABM3ZW15_ZIZJJ</name>
<evidence type="ECO:0000313" key="10">
    <source>
        <dbReference type="RefSeq" id="XP_060668637.1"/>
    </source>
</evidence>
<dbReference type="InterPro" id="IPR002182">
    <property type="entry name" value="NB-ARC"/>
</dbReference>
<evidence type="ECO:0000256" key="5">
    <source>
        <dbReference type="ARBA" id="ARBA00022821"/>
    </source>
</evidence>
<evidence type="ECO:0000313" key="9">
    <source>
        <dbReference type="Proteomes" id="UP001652623"/>
    </source>
</evidence>
<dbReference type="RefSeq" id="XP_060668637.1">
    <property type="nucleotide sequence ID" value="XM_060812654.1"/>
</dbReference>
<sequence length="1303" mass="149310">MEVGAPLNTYTILVCRKMDIITSIISKIGEMLVEPTGRHLGYLFHYKVNIKALEDENVKLMNKRADVQKLIDAANRNSEVIGDEVNWWVSEVDKITDELEKFLKEDATADKMCFHGWCPNLKLRHSLGRKAKKHAEGVLKLQQEGKFDRISYPAPPTRMHFSSSSMKDFNSRKKILNQVMEALRNEKVSMTAICGMGGIGKTTMAKEVAKRAKDEKLFREVVMVTVSQNPNVGRIQDTIADFLGLKFDQKSDDEGRAEKLRQRILKETENILLILDDLWNKLDLEAVGIPDGCKILLASRNEDVCKQMKSQEIFPIKVLSEDEAWNLFEEVAGISNCTRDLHKVAKKVANECKGLPVAIVTVGRALENRDESDWNDALLKLEKSIPDSMLKTDIEVYSRIKLSYDLLRSEEAKSCFLLCCLFPEDYDIGIETLVRYGKGLRLFQETRTMEQTRNRVHTLVGYLKRCFLLMDGNEKECIRMHDIVRDVAISIASRKEHDGFVVKCDNEMEEWPEIDSSEMEHCTAISLVFDKRIKKHPDSLVCPNLKLLSLSSTIKIKYHFMVRYAWQKLELSENFFEGIKEIKVLAFQSIYFQTLPASLQMLQNLRTLHLEYCELGDISRIGGLEMLEILSLIGSWIQQELPKEIGNLQHLKVLDMTKCKGLNRIPPGVLSRLTTLEELKIFPFSSWSSLEGNEEKTSASLDEITPLLDRYLKVLNVWIPEVEFIPRNFIFNDLTRFSIGVGRYARDEINDLFRKNLQLDEVSTDSIKQSGIHPIVKKCEALRLRKVHDLKNLFPHFDEEEQDGFPWLRILIVVNCNEMEYVVKFTSNNNRTDLHVPNKFPLLEELYLMNLEGLKGIFHYNSDDLQLPPTDHQFVRKERISTASSLPRGFPQLQSLYVGNCPTLEEIVSVWNRKTDDPINTSTSDDMILFPKLTELTLWWLPSLISLCRAIDDEGSTGPPKDADGVESNMDNMNTPTNILVPFKCIKWLPSLEKLEVNDCDSIKVLFGFHGNDSPQLDPINSNITNNINVDQPNDSENLSHKKCCLIGCLPCGNIAGKPNMIQNSQEIIDTSHLTKDVNQDRQLDNHKEEWLMNLKDLDVIWCNSLEVVFDYGEGPLAPALNKLESLELRGLYKLMHIWKKGPQQVKTVGFQNLKTLSLHFCPSLRYLFTASIAKLLVMLKGLKVTYCKSMEEVVAKTEEEINNVNAEFYVVSFPNLVSIELNSLNNLYYLCQHPYAFEFPSLETLQIKKCPKLQTFVTANKTPKIPKLKVVKLNGKDMVILEQDLNGIIRRQFEKPDHIEEE</sequence>
<dbReference type="Pfam" id="PF23598">
    <property type="entry name" value="LRR_14"/>
    <property type="match status" value="1"/>
</dbReference>
<dbReference type="PANTHER" id="PTHR33463">
    <property type="entry name" value="NB-ARC DOMAIN-CONTAINING PROTEIN-RELATED"/>
    <property type="match status" value="1"/>
</dbReference>
<dbReference type="InterPro" id="IPR050905">
    <property type="entry name" value="Plant_NBS-LRR"/>
</dbReference>
<dbReference type="Gene3D" id="3.40.50.300">
    <property type="entry name" value="P-loop containing nucleotide triphosphate hydrolases"/>
    <property type="match status" value="1"/>
</dbReference>
<evidence type="ECO:0000256" key="3">
    <source>
        <dbReference type="ARBA" id="ARBA00022737"/>
    </source>
</evidence>
<evidence type="ECO:0000259" key="8">
    <source>
        <dbReference type="SMART" id="SM00382"/>
    </source>
</evidence>
<keyword evidence="3" id="KW-0677">Repeat</keyword>
<dbReference type="Gene3D" id="1.10.10.10">
    <property type="entry name" value="Winged helix-like DNA-binding domain superfamily/Winged helix DNA-binding domain"/>
    <property type="match status" value="1"/>
</dbReference>
<evidence type="ECO:0000256" key="2">
    <source>
        <dbReference type="ARBA" id="ARBA00022614"/>
    </source>
</evidence>